<dbReference type="NCBIfam" id="NF009488">
    <property type="entry name" value="PRK12850.1"/>
    <property type="match status" value="1"/>
</dbReference>
<dbReference type="PANTHER" id="PTHR45633">
    <property type="entry name" value="60 KDA HEAT SHOCK PROTEIN, MITOCHONDRIAL"/>
    <property type="match status" value="1"/>
</dbReference>
<dbReference type="SUPFAM" id="SSF52029">
    <property type="entry name" value="GroEL apical domain-like"/>
    <property type="match status" value="1"/>
</dbReference>
<dbReference type="FunFam" id="3.50.7.10:FF:000001">
    <property type="entry name" value="60 kDa chaperonin"/>
    <property type="match status" value="1"/>
</dbReference>
<evidence type="ECO:0000256" key="1">
    <source>
        <dbReference type="ARBA" id="ARBA00006607"/>
    </source>
</evidence>
<evidence type="ECO:0000313" key="9">
    <source>
        <dbReference type="EMBL" id="OHA50522.1"/>
    </source>
</evidence>
<evidence type="ECO:0000256" key="8">
    <source>
        <dbReference type="RuleBase" id="RU000419"/>
    </source>
</evidence>
<keyword evidence="5 6" id="KW-0413">Isomerase</keyword>
<proteinExistence type="inferred from homology"/>
<dbReference type="PRINTS" id="PR00298">
    <property type="entry name" value="CHAPERONIN60"/>
</dbReference>
<organism evidence="9 10">
    <name type="scientific">Candidatus Terrybacteria bacterium RIFCSPHIGHO2_02_41_19</name>
    <dbReference type="NCBI Taxonomy" id="1802364"/>
    <lineage>
        <taxon>Bacteria</taxon>
        <taxon>Candidatus Terryibacteriota</taxon>
    </lineage>
</organism>
<evidence type="ECO:0000256" key="4">
    <source>
        <dbReference type="ARBA" id="ARBA00023186"/>
    </source>
</evidence>
<comment type="caution">
    <text evidence="9">The sequence shown here is derived from an EMBL/GenBank/DDBJ whole genome shotgun (WGS) entry which is preliminary data.</text>
</comment>
<dbReference type="Pfam" id="PF00118">
    <property type="entry name" value="Cpn60_TCP1"/>
    <property type="match status" value="1"/>
</dbReference>
<dbReference type="InterPro" id="IPR018370">
    <property type="entry name" value="Chaperonin_Cpn60_CS"/>
</dbReference>
<accession>A0A1G2PSF6</accession>
<sequence>MAKQIIFREKAKEGLKRGIDAVADAVKITLGPKGRNVILEKGYGAPTITNDGVTIAKEIELEDKIENMGAEIAKEVAGKTNDLAGDGTTTAVVLTQAIVKEGMRVTTLGVNPLGIRRGIEAATVAVVAALKKIAKPIKNKEEIEQVATVSAESEEFGKKIAHAIDKVGKDGVVTVEESQSFGVESEFVEGMQFDKGYVSPYMITNADRMEAVYEEPMILLVDKKISAISEILPLLEKIAATGKKELVIIADDLDGEALTTLVVNKLRGTFNTLAIKAPGYGDRKKEMLQDIATVTGAKVISEEVGLKLDKAEINMLGKARKVIATKDNTTIVGGKGKKQDIDARIAAIRKEIAKSDSNFDKEKLQERLAKLVGGVAVIKVGAATETEMKYVKMKIEDAVEATKAAVEEGIVAGGGTALLKANAIVAKEFAEGKIKAPKEFTKEYEVGFEILLRAIEEPLRQIVANAGKHEGAVIANDIKKEIAKNSASNIGYDAGSDSIVPDMLKAGIIDPVKVTRTALQNAASAAAVLLTTEAAVSEIPKEKPAIPPMPGGMGGMDY</sequence>
<evidence type="ECO:0000256" key="2">
    <source>
        <dbReference type="ARBA" id="ARBA00022741"/>
    </source>
</evidence>
<feature type="binding site" evidence="6">
    <location>
        <begin position="86"/>
        <end position="90"/>
    </location>
    <ligand>
        <name>ATP</name>
        <dbReference type="ChEBI" id="CHEBI:30616"/>
    </ligand>
</feature>
<dbReference type="AlphaFoldDB" id="A0A1G2PSF6"/>
<dbReference type="NCBIfam" id="NF000592">
    <property type="entry name" value="PRK00013.1"/>
    <property type="match status" value="1"/>
</dbReference>
<evidence type="ECO:0000313" key="10">
    <source>
        <dbReference type="Proteomes" id="UP000178646"/>
    </source>
</evidence>
<dbReference type="EMBL" id="MHSU01000015">
    <property type="protein sequence ID" value="OHA50522.1"/>
    <property type="molecule type" value="Genomic_DNA"/>
</dbReference>
<dbReference type="NCBIfam" id="TIGR02348">
    <property type="entry name" value="GroEL"/>
    <property type="match status" value="1"/>
</dbReference>
<dbReference type="GO" id="GO:0005737">
    <property type="term" value="C:cytoplasm"/>
    <property type="evidence" value="ECO:0007669"/>
    <property type="project" value="UniProtKB-SubCell"/>
</dbReference>
<evidence type="ECO:0000256" key="5">
    <source>
        <dbReference type="ARBA" id="ARBA00023235"/>
    </source>
</evidence>
<comment type="subunit">
    <text evidence="6 8">Forms a cylinder of 14 subunits composed of two heptameric rings stacked back-to-back. Interacts with the co-chaperonin GroES.</text>
</comment>
<keyword evidence="2 6" id="KW-0547">Nucleotide-binding</keyword>
<comment type="caution">
    <text evidence="6">Lacks conserved residue(s) required for the propagation of feature annotation.</text>
</comment>
<comment type="similarity">
    <text evidence="1 6 7">Belongs to the chaperonin (HSP60) family.</text>
</comment>
<dbReference type="Proteomes" id="UP000178646">
    <property type="component" value="Unassembled WGS sequence"/>
</dbReference>
<feature type="binding site" evidence="6">
    <location>
        <position position="510"/>
    </location>
    <ligand>
        <name>ATP</name>
        <dbReference type="ChEBI" id="CHEBI:30616"/>
    </ligand>
</feature>
<dbReference type="GO" id="GO:0051082">
    <property type="term" value="F:unfolded protein binding"/>
    <property type="evidence" value="ECO:0007669"/>
    <property type="project" value="UniProtKB-UniRule"/>
</dbReference>
<dbReference type="Gene3D" id="3.50.7.10">
    <property type="entry name" value="GroEL"/>
    <property type="match status" value="1"/>
</dbReference>
<name>A0A1G2PSF6_9BACT</name>
<dbReference type="HAMAP" id="MF_00600">
    <property type="entry name" value="CH60"/>
    <property type="match status" value="1"/>
</dbReference>
<dbReference type="GO" id="GO:0042026">
    <property type="term" value="P:protein refolding"/>
    <property type="evidence" value="ECO:0007669"/>
    <property type="project" value="UniProtKB-UniRule"/>
</dbReference>
<dbReference type="SUPFAM" id="SSF48592">
    <property type="entry name" value="GroEL equatorial domain-like"/>
    <property type="match status" value="1"/>
</dbReference>
<dbReference type="PROSITE" id="PS00296">
    <property type="entry name" value="CHAPERONINS_CPN60"/>
    <property type="match status" value="1"/>
</dbReference>
<dbReference type="CDD" id="cd03344">
    <property type="entry name" value="GroEL"/>
    <property type="match status" value="1"/>
</dbReference>
<dbReference type="NCBIfam" id="NF009487">
    <property type="entry name" value="PRK12849.1"/>
    <property type="match status" value="1"/>
</dbReference>
<dbReference type="InterPro" id="IPR027409">
    <property type="entry name" value="GroEL-like_apical_dom_sf"/>
</dbReference>
<dbReference type="InterPro" id="IPR027413">
    <property type="entry name" value="GROEL-like_equatorial_sf"/>
</dbReference>
<feature type="binding site" evidence="6">
    <location>
        <begin position="29"/>
        <end position="32"/>
    </location>
    <ligand>
        <name>ATP</name>
        <dbReference type="ChEBI" id="CHEBI:30616"/>
    </ligand>
</feature>
<keyword evidence="3 6" id="KW-0067">ATP-binding</keyword>
<dbReference type="EC" id="5.6.1.7" evidence="6"/>
<protein>
    <recommendedName>
        <fullName evidence="6">Chaperonin GroEL</fullName>
        <ecNumber evidence="6">5.6.1.7</ecNumber>
    </recommendedName>
    <alternativeName>
        <fullName evidence="6">60 kDa chaperonin</fullName>
    </alternativeName>
    <alternativeName>
        <fullName evidence="6">Chaperonin-60</fullName>
        <shortName evidence="6">Cpn60</shortName>
    </alternativeName>
</protein>
<dbReference type="InterPro" id="IPR001844">
    <property type="entry name" value="Cpn60/GroEL"/>
</dbReference>
<dbReference type="Gene3D" id="3.30.260.10">
    <property type="entry name" value="TCP-1-like chaperonin intermediate domain"/>
    <property type="match status" value="1"/>
</dbReference>
<dbReference type="GO" id="GO:0140662">
    <property type="term" value="F:ATP-dependent protein folding chaperone"/>
    <property type="evidence" value="ECO:0007669"/>
    <property type="project" value="InterPro"/>
</dbReference>
<reference evidence="9 10" key="1">
    <citation type="journal article" date="2016" name="Nat. Commun.">
        <title>Thousands of microbial genomes shed light on interconnected biogeochemical processes in an aquifer system.</title>
        <authorList>
            <person name="Anantharaman K."/>
            <person name="Brown C.T."/>
            <person name="Hug L.A."/>
            <person name="Sharon I."/>
            <person name="Castelle C.J."/>
            <person name="Probst A.J."/>
            <person name="Thomas B.C."/>
            <person name="Singh A."/>
            <person name="Wilkins M.J."/>
            <person name="Karaoz U."/>
            <person name="Brodie E.L."/>
            <person name="Williams K.H."/>
            <person name="Hubbard S.S."/>
            <person name="Banfield J.F."/>
        </authorList>
    </citation>
    <scope>NUCLEOTIDE SEQUENCE [LARGE SCALE GENOMIC DNA]</scope>
</reference>
<dbReference type="GO" id="GO:0005524">
    <property type="term" value="F:ATP binding"/>
    <property type="evidence" value="ECO:0007669"/>
    <property type="project" value="UniProtKB-UniRule"/>
</dbReference>
<comment type="subcellular location">
    <subcellularLocation>
        <location evidence="6">Cytoplasm</location>
    </subcellularLocation>
</comment>
<keyword evidence="4 6" id="KW-0143">Chaperone</keyword>
<dbReference type="InterPro" id="IPR002423">
    <property type="entry name" value="Cpn60/GroEL/TCP-1"/>
</dbReference>
<dbReference type="InterPro" id="IPR027410">
    <property type="entry name" value="TCP-1-like_intermed_sf"/>
</dbReference>
<dbReference type="Gene3D" id="1.10.560.10">
    <property type="entry name" value="GroEL-like equatorial domain"/>
    <property type="match status" value="1"/>
</dbReference>
<keyword evidence="6" id="KW-0963">Cytoplasm</keyword>
<dbReference type="SUPFAM" id="SSF54849">
    <property type="entry name" value="GroEL-intermediate domain like"/>
    <property type="match status" value="1"/>
</dbReference>
<feature type="binding site" evidence="6">
    <location>
        <position position="414"/>
    </location>
    <ligand>
        <name>ATP</name>
        <dbReference type="ChEBI" id="CHEBI:30616"/>
    </ligand>
</feature>
<evidence type="ECO:0000256" key="6">
    <source>
        <dbReference type="HAMAP-Rule" id="MF_00600"/>
    </source>
</evidence>
<gene>
    <name evidence="6" type="primary">groEL</name>
    <name evidence="6" type="synonym">groL</name>
    <name evidence="9" type="ORF">A2W59_00510</name>
</gene>
<evidence type="ECO:0000256" key="7">
    <source>
        <dbReference type="RuleBase" id="RU000418"/>
    </source>
</evidence>
<dbReference type="NCBIfam" id="NF009489">
    <property type="entry name" value="PRK12851.1"/>
    <property type="match status" value="1"/>
</dbReference>
<evidence type="ECO:0000256" key="3">
    <source>
        <dbReference type="ARBA" id="ARBA00022840"/>
    </source>
</evidence>
<comment type="function">
    <text evidence="6 8">Together with its co-chaperonin GroES, plays an essential role in assisting protein folding. The GroEL-GroES system forms a nano-cage that allows encapsulation of the non-native substrate proteins and provides a physical environment optimized to promote and accelerate protein folding.</text>
</comment>
<dbReference type="GO" id="GO:0016853">
    <property type="term" value="F:isomerase activity"/>
    <property type="evidence" value="ECO:0007669"/>
    <property type="project" value="UniProtKB-KW"/>
</dbReference>